<evidence type="ECO:0000313" key="2">
    <source>
        <dbReference type="EMBL" id="OBZ85387.1"/>
    </source>
</evidence>
<dbReference type="EMBL" id="LUGH01000402">
    <property type="protein sequence ID" value="OBZ85387.1"/>
    <property type="molecule type" value="Genomic_DNA"/>
</dbReference>
<gene>
    <name evidence="2" type="ORF">A0J61_06562</name>
</gene>
<evidence type="ECO:0000313" key="3">
    <source>
        <dbReference type="Proteomes" id="UP000093000"/>
    </source>
</evidence>
<reference evidence="2 3" key="1">
    <citation type="submission" date="2016-03" db="EMBL/GenBank/DDBJ databases">
        <title>Choanephora cucurbitarum.</title>
        <authorList>
            <person name="Min B."/>
            <person name="Park H."/>
            <person name="Park J.-H."/>
            <person name="Shin H.-D."/>
            <person name="Choi I.-G."/>
        </authorList>
    </citation>
    <scope>NUCLEOTIDE SEQUENCE [LARGE SCALE GENOMIC DNA]</scope>
    <source>
        <strain evidence="2 3">KUS-F28377</strain>
    </source>
</reference>
<evidence type="ECO:0000256" key="1">
    <source>
        <dbReference type="SAM" id="MobiDB-lite"/>
    </source>
</evidence>
<organism evidence="2 3">
    <name type="scientific">Choanephora cucurbitarum</name>
    <dbReference type="NCBI Taxonomy" id="101091"/>
    <lineage>
        <taxon>Eukaryota</taxon>
        <taxon>Fungi</taxon>
        <taxon>Fungi incertae sedis</taxon>
        <taxon>Mucoromycota</taxon>
        <taxon>Mucoromycotina</taxon>
        <taxon>Mucoromycetes</taxon>
        <taxon>Mucorales</taxon>
        <taxon>Mucorineae</taxon>
        <taxon>Choanephoraceae</taxon>
        <taxon>Choanephoroideae</taxon>
        <taxon>Choanephora</taxon>
    </lineage>
</organism>
<dbReference type="Proteomes" id="UP000093000">
    <property type="component" value="Unassembled WGS sequence"/>
</dbReference>
<sequence>MTDFFHSKQKLDEEREKDEEDAAAAADVLDKFKKKCKKSKDDEGLALVAIARRFMENKNWAQSITEEAFIDQHLLPIIEVLFMNDPDFVHSFCFLLAFHFLTHVAFRSTGRIPLSDSSLSESEKVRLMAIEVKLLSATSSQSLSDRSKLGLELKRLIDQQVPQGSFEPRSFGVLIEGFECILFSCTLHESGCYLFSEVEKLWLPRSGNDMVLVPDLVRAFLKFKFAMIEVIGKLHKKPKSESEGQRTMKVLPVSNKSNG</sequence>
<accession>A0A1C7N8J9</accession>
<keyword evidence="3" id="KW-1185">Reference proteome</keyword>
<proteinExistence type="predicted"/>
<dbReference type="InParanoid" id="A0A1C7N8J9"/>
<dbReference type="OrthoDB" id="2273000at2759"/>
<dbReference type="STRING" id="101091.A0A1C7N8J9"/>
<name>A0A1C7N8J9_9FUNG</name>
<feature type="region of interest" description="Disordered" evidence="1">
    <location>
        <begin position="239"/>
        <end position="259"/>
    </location>
</feature>
<protein>
    <submittedName>
        <fullName evidence="2">Uncharacterized protein</fullName>
    </submittedName>
</protein>
<comment type="caution">
    <text evidence="2">The sequence shown here is derived from an EMBL/GenBank/DDBJ whole genome shotgun (WGS) entry which is preliminary data.</text>
</comment>
<dbReference type="AlphaFoldDB" id="A0A1C7N8J9"/>